<gene>
    <name evidence="3" type="ORF">BJX63DRAFT_380798</name>
</gene>
<keyword evidence="2" id="KW-0472">Membrane</keyword>
<keyword evidence="4" id="KW-1185">Reference proteome</keyword>
<proteinExistence type="predicted"/>
<dbReference type="EMBL" id="JBFXLT010000007">
    <property type="protein sequence ID" value="KAL2820445.1"/>
    <property type="molecule type" value="Genomic_DNA"/>
</dbReference>
<name>A0ABR4HY77_9EURO</name>
<evidence type="ECO:0000313" key="3">
    <source>
        <dbReference type="EMBL" id="KAL2820445.1"/>
    </source>
</evidence>
<dbReference type="InterPro" id="IPR057394">
    <property type="entry name" value="PIGBOS1"/>
</dbReference>
<dbReference type="Pfam" id="PF23670">
    <property type="entry name" value="PIGBOS1"/>
    <property type="match status" value="1"/>
</dbReference>
<reference evidence="3 4" key="1">
    <citation type="submission" date="2024-07" db="EMBL/GenBank/DDBJ databases">
        <title>Section-level genome sequencing and comparative genomics of Aspergillus sections Usti and Cavernicolus.</title>
        <authorList>
            <consortium name="Lawrence Berkeley National Laboratory"/>
            <person name="Nybo J.L."/>
            <person name="Vesth T.C."/>
            <person name="Theobald S."/>
            <person name="Frisvad J.C."/>
            <person name="Larsen T.O."/>
            <person name="Kjaerboelling I."/>
            <person name="Rothschild-Mancinelli K."/>
            <person name="Lyhne E.K."/>
            <person name="Kogle M.E."/>
            <person name="Barry K."/>
            <person name="Clum A."/>
            <person name="Na H."/>
            <person name="Ledsgaard L."/>
            <person name="Lin J."/>
            <person name="Lipzen A."/>
            <person name="Kuo A."/>
            <person name="Riley R."/>
            <person name="Mondo S."/>
            <person name="Labutti K."/>
            <person name="Haridas S."/>
            <person name="Pangalinan J."/>
            <person name="Salamov A.A."/>
            <person name="Simmons B.A."/>
            <person name="Magnuson J.K."/>
            <person name="Chen J."/>
            <person name="Drula E."/>
            <person name="Henrissat B."/>
            <person name="Wiebenga A."/>
            <person name="Lubbers R.J."/>
            <person name="Gomes A.C."/>
            <person name="Makela M.R."/>
            <person name="Stajich J."/>
            <person name="Grigoriev I.V."/>
            <person name="Mortensen U.H."/>
            <person name="De Vries R.P."/>
            <person name="Baker S.E."/>
            <person name="Andersen M.R."/>
        </authorList>
    </citation>
    <scope>NUCLEOTIDE SEQUENCE [LARGE SCALE GENOMIC DNA]</scope>
    <source>
        <strain evidence="3 4">CBS 588.65</strain>
    </source>
</reference>
<dbReference type="Proteomes" id="UP001610334">
    <property type="component" value="Unassembled WGS sequence"/>
</dbReference>
<evidence type="ECO:0000313" key="4">
    <source>
        <dbReference type="Proteomes" id="UP001610334"/>
    </source>
</evidence>
<accession>A0ABR4HY77</accession>
<evidence type="ECO:0000256" key="2">
    <source>
        <dbReference type="SAM" id="Phobius"/>
    </source>
</evidence>
<sequence>MSRNFFPVALAVGMGIATSYYTFQPMLRDLQAENKSGLQLDSSKSQSPEKQQPKEAPGPTPVDTSSPKGDASTK</sequence>
<feature type="compositionally biased region" description="Polar residues" evidence="1">
    <location>
        <begin position="62"/>
        <end position="74"/>
    </location>
</feature>
<keyword evidence="2" id="KW-0812">Transmembrane</keyword>
<organism evidence="3 4">
    <name type="scientific">Aspergillus granulosus</name>
    <dbReference type="NCBI Taxonomy" id="176169"/>
    <lineage>
        <taxon>Eukaryota</taxon>
        <taxon>Fungi</taxon>
        <taxon>Dikarya</taxon>
        <taxon>Ascomycota</taxon>
        <taxon>Pezizomycotina</taxon>
        <taxon>Eurotiomycetes</taxon>
        <taxon>Eurotiomycetidae</taxon>
        <taxon>Eurotiales</taxon>
        <taxon>Aspergillaceae</taxon>
        <taxon>Aspergillus</taxon>
        <taxon>Aspergillus subgen. Nidulantes</taxon>
    </lineage>
</organism>
<protein>
    <submittedName>
        <fullName evidence="3">Uncharacterized protein</fullName>
    </submittedName>
</protein>
<feature type="region of interest" description="Disordered" evidence="1">
    <location>
        <begin position="34"/>
        <end position="74"/>
    </location>
</feature>
<evidence type="ECO:0000256" key="1">
    <source>
        <dbReference type="SAM" id="MobiDB-lite"/>
    </source>
</evidence>
<comment type="caution">
    <text evidence="3">The sequence shown here is derived from an EMBL/GenBank/DDBJ whole genome shotgun (WGS) entry which is preliminary data.</text>
</comment>
<feature type="transmembrane region" description="Helical" evidence="2">
    <location>
        <begin position="6"/>
        <end position="23"/>
    </location>
</feature>
<keyword evidence="2" id="KW-1133">Transmembrane helix</keyword>